<dbReference type="InterPro" id="IPR051598">
    <property type="entry name" value="TSUP/Inactive_protease-like"/>
</dbReference>
<dbReference type="PANTHER" id="PTHR43701:SF12">
    <property type="entry name" value="MEMBRANE TRANSPORTER PROTEIN YTNM-RELATED"/>
    <property type="match status" value="1"/>
</dbReference>
<dbReference type="eggNOG" id="COG0730">
    <property type="taxonomic scope" value="Bacteria"/>
</dbReference>
<evidence type="ECO:0000256" key="5">
    <source>
        <dbReference type="RuleBase" id="RU363041"/>
    </source>
</evidence>
<evidence type="ECO:0000256" key="2">
    <source>
        <dbReference type="ARBA" id="ARBA00022692"/>
    </source>
</evidence>
<proteinExistence type="inferred from homology"/>
<feature type="transmembrane region" description="Helical" evidence="5">
    <location>
        <begin position="88"/>
        <end position="114"/>
    </location>
</feature>
<name>A0A098LCJ6_9BACT</name>
<gene>
    <name evidence="7" type="ORF">MYP_1425</name>
</gene>
<keyword evidence="5" id="KW-1003">Cell membrane</keyword>
<dbReference type="STRING" id="153721.MYP_1425"/>
<dbReference type="OrthoDB" id="45564at2"/>
<dbReference type="AlphaFoldDB" id="A0A098LCJ6"/>
<dbReference type="InterPro" id="IPR002781">
    <property type="entry name" value="TM_pro_TauE-like"/>
</dbReference>
<feature type="transmembrane region" description="Helical" evidence="5">
    <location>
        <begin position="203"/>
        <end position="220"/>
    </location>
</feature>
<dbReference type="EMBL" id="BBLT01000002">
    <property type="protein sequence ID" value="GAL84197.1"/>
    <property type="molecule type" value="Genomic_DNA"/>
</dbReference>
<keyword evidence="2 5" id="KW-0812">Transmembrane</keyword>
<keyword evidence="3 5" id="KW-1133">Transmembrane helix</keyword>
<keyword evidence="8" id="KW-1185">Reference proteome</keyword>
<feature type="transmembrane region" description="Helical" evidence="5">
    <location>
        <begin position="324"/>
        <end position="342"/>
    </location>
</feature>
<protein>
    <recommendedName>
        <fullName evidence="5">Probable membrane transporter protein</fullName>
    </recommendedName>
</protein>
<feature type="coiled-coil region" evidence="6">
    <location>
        <begin position="16"/>
        <end position="43"/>
    </location>
</feature>
<evidence type="ECO:0000256" key="6">
    <source>
        <dbReference type="SAM" id="Coils"/>
    </source>
</evidence>
<evidence type="ECO:0000256" key="1">
    <source>
        <dbReference type="ARBA" id="ARBA00004141"/>
    </source>
</evidence>
<dbReference type="Proteomes" id="UP000030185">
    <property type="component" value="Unassembled WGS sequence"/>
</dbReference>
<accession>A0A098LCJ6</accession>
<feature type="transmembrane region" description="Helical" evidence="5">
    <location>
        <begin position="296"/>
        <end position="317"/>
    </location>
</feature>
<evidence type="ECO:0000256" key="3">
    <source>
        <dbReference type="ARBA" id="ARBA00022989"/>
    </source>
</evidence>
<feature type="transmembrane region" description="Helical" evidence="5">
    <location>
        <begin position="172"/>
        <end position="191"/>
    </location>
</feature>
<dbReference type="GO" id="GO:0005886">
    <property type="term" value="C:plasma membrane"/>
    <property type="evidence" value="ECO:0007669"/>
    <property type="project" value="UniProtKB-SubCell"/>
</dbReference>
<comment type="similarity">
    <text evidence="5">Belongs to the 4-toluene sulfonate uptake permease (TSUP) (TC 2.A.102) family.</text>
</comment>
<evidence type="ECO:0000313" key="8">
    <source>
        <dbReference type="Proteomes" id="UP000030185"/>
    </source>
</evidence>
<keyword evidence="6" id="KW-0175">Coiled coil</keyword>
<reference evidence="7 8" key="1">
    <citation type="submission" date="2014-09" db="EMBL/GenBank/DDBJ databases">
        <title>Sporocytophaga myxococcoides PG-01 genome sequencing.</title>
        <authorList>
            <person name="Liu L."/>
            <person name="Gao P.J."/>
            <person name="Chen G.J."/>
            <person name="Wang L.S."/>
        </authorList>
    </citation>
    <scope>NUCLEOTIDE SEQUENCE [LARGE SCALE GENOMIC DNA]</scope>
    <source>
        <strain evidence="7 8">PG-01</strain>
    </source>
</reference>
<comment type="caution">
    <text evidence="7">The sequence shown here is derived from an EMBL/GenBank/DDBJ whole genome shotgun (WGS) entry which is preliminary data.</text>
</comment>
<dbReference type="RefSeq" id="WP_081990440.1">
    <property type="nucleotide sequence ID" value="NZ_BBLT01000002.1"/>
</dbReference>
<evidence type="ECO:0000256" key="4">
    <source>
        <dbReference type="ARBA" id="ARBA00023136"/>
    </source>
</evidence>
<evidence type="ECO:0000313" key="7">
    <source>
        <dbReference type="EMBL" id="GAL84197.1"/>
    </source>
</evidence>
<feature type="transmembrane region" description="Helical" evidence="5">
    <location>
        <begin position="62"/>
        <end position="82"/>
    </location>
</feature>
<comment type="subcellular location">
    <subcellularLocation>
        <location evidence="5">Cell membrane</location>
        <topology evidence="5">Multi-pass membrane protein</topology>
    </subcellularLocation>
    <subcellularLocation>
        <location evidence="1">Membrane</location>
        <topology evidence="1">Multi-pass membrane protein</topology>
    </subcellularLocation>
</comment>
<organism evidence="7 8">
    <name type="scientific">Sporocytophaga myxococcoides</name>
    <dbReference type="NCBI Taxonomy" id="153721"/>
    <lineage>
        <taxon>Bacteria</taxon>
        <taxon>Pseudomonadati</taxon>
        <taxon>Bacteroidota</taxon>
        <taxon>Cytophagia</taxon>
        <taxon>Cytophagales</taxon>
        <taxon>Cytophagaceae</taxon>
        <taxon>Sporocytophaga</taxon>
    </lineage>
</organism>
<feature type="transmembrane region" description="Helical" evidence="5">
    <location>
        <begin position="267"/>
        <end position="290"/>
    </location>
</feature>
<dbReference type="Pfam" id="PF01925">
    <property type="entry name" value="TauE"/>
    <property type="match status" value="1"/>
</dbReference>
<keyword evidence="4 5" id="KW-0472">Membrane</keyword>
<dbReference type="PANTHER" id="PTHR43701">
    <property type="entry name" value="MEMBRANE TRANSPORTER PROTEIN MJ0441-RELATED"/>
    <property type="match status" value="1"/>
</dbReference>
<sequence length="357" mass="38408">MEPNSTFLPAEGTDKEKAQDQELNKIETEIEQLENAGANLEVNEQLIDKINEFNAKSPKMRWIVGGTIAFVVAAFLISYNIIASQPDLVQPIALFLESVFNVHLIDFILVGLAAQMVDGALGMAYGATCSSFLLTLGVPPSVASASVHVAEIFTTGASGISHLKFGNVNKKLFKYLLIPGMLGAILGAYLLSDIINGDIIKPFISVYLLILGVIILRKAFRKTQVKKKTKNLGWLAGFGGFMDAVGGGGWGPIVTSTLLSRGRTANYTIGSVNLAEFFIALAGAGTFLIFTGISGWQTIIGLVIGGIIASPFAAFLVSRVKRKPIMITVSLLIIVLSLRTFFNTNYAKLWDNILGLF</sequence>